<evidence type="ECO:0000313" key="3">
    <source>
        <dbReference type="Proteomes" id="UP000189933"/>
    </source>
</evidence>
<dbReference type="RefSeq" id="WP_159071912.1">
    <property type="nucleotide sequence ID" value="NZ_FUXM01000003.1"/>
</dbReference>
<keyword evidence="1" id="KW-0812">Transmembrane</keyword>
<keyword evidence="1" id="KW-1133">Transmembrane helix</keyword>
<gene>
    <name evidence="2" type="ORF">SAMN02745885_00396</name>
</gene>
<evidence type="ECO:0008006" key="4">
    <source>
        <dbReference type="Google" id="ProtNLM"/>
    </source>
</evidence>
<feature type="transmembrane region" description="Helical" evidence="1">
    <location>
        <begin position="20"/>
        <end position="37"/>
    </location>
</feature>
<accession>A0A1T4M337</accession>
<evidence type="ECO:0000313" key="2">
    <source>
        <dbReference type="EMBL" id="SJZ61124.1"/>
    </source>
</evidence>
<organism evidence="2 3">
    <name type="scientific">Carboxydocella sporoproducens DSM 16521</name>
    <dbReference type="NCBI Taxonomy" id="1121270"/>
    <lineage>
        <taxon>Bacteria</taxon>
        <taxon>Bacillati</taxon>
        <taxon>Bacillota</taxon>
        <taxon>Clostridia</taxon>
        <taxon>Eubacteriales</taxon>
        <taxon>Clostridiales Family XVI. Incertae Sedis</taxon>
        <taxon>Carboxydocella</taxon>
    </lineage>
</organism>
<reference evidence="3" key="1">
    <citation type="submission" date="2017-02" db="EMBL/GenBank/DDBJ databases">
        <authorList>
            <person name="Varghese N."/>
            <person name="Submissions S."/>
        </authorList>
    </citation>
    <scope>NUCLEOTIDE SEQUENCE [LARGE SCALE GENOMIC DNA]</scope>
    <source>
        <strain evidence="3">DSM 16521</strain>
    </source>
</reference>
<dbReference type="EMBL" id="FUXM01000003">
    <property type="protein sequence ID" value="SJZ61124.1"/>
    <property type="molecule type" value="Genomic_DNA"/>
</dbReference>
<dbReference type="Proteomes" id="UP000189933">
    <property type="component" value="Unassembled WGS sequence"/>
</dbReference>
<evidence type="ECO:0000256" key="1">
    <source>
        <dbReference type="SAM" id="Phobius"/>
    </source>
</evidence>
<dbReference type="AlphaFoldDB" id="A0A1T4M337"/>
<keyword evidence="3" id="KW-1185">Reference proteome</keyword>
<sequence>MNRKWQKLLCERGDFVQNALYLALVVIFGIGVLSAFGQEIVQQFQAIIDKFAATRPR</sequence>
<dbReference type="OrthoDB" id="1809087at2"/>
<name>A0A1T4M337_9FIRM</name>
<proteinExistence type="predicted"/>
<keyword evidence="1" id="KW-0472">Membrane</keyword>
<protein>
    <recommendedName>
        <fullName evidence="4">Flagellin, Flp1-like, domain</fullName>
    </recommendedName>
</protein>